<dbReference type="Proteomes" id="UP001303473">
    <property type="component" value="Unassembled WGS sequence"/>
</dbReference>
<dbReference type="PANTHER" id="PTHR22925:SF3">
    <property type="entry name" value="GLYCOSYL HYDROLASE FAMILY PROTEIN 43"/>
    <property type="match status" value="1"/>
</dbReference>
<dbReference type="InterPro" id="IPR008979">
    <property type="entry name" value="Galactose-bd-like_sf"/>
</dbReference>
<evidence type="ECO:0000256" key="2">
    <source>
        <dbReference type="ARBA" id="ARBA00022801"/>
    </source>
</evidence>
<dbReference type="InterPro" id="IPR006710">
    <property type="entry name" value="Glyco_hydro_43"/>
</dbReference>
<accession>A0AAN6N8S7</accession>
<dbReference type="GO" id="GO:0005975">
    <property type="term" value="P:carbohydrate metabolic process"/>
    <property type="evidence" value="ECO:0007669"/>
    <property type="project" value="InterPro"/>
</dbReference>
<dbReference type="PANTHER" id="PTHR22925">
    <property type="entry name" value="GLYCOSYL HYDROLASE 43 FAMILY MEMBER"/>
    <property type="match status" value="1"/>
</dbReference>
<evidence type="ECO:0000256" key="5">
    <source>
        <dbReference type="SAM" id="SignalP"/>
    </source>
</evidence>
<dbReference type="SUPFAM" id="SSF75005">
    <property type="entry name" value="Arabinanase/levansucrase/invertase"/>
    <property type="match status" value="1"/>
</dbReference>
<feature type="chain" id="PRO_5042917826" evidence="5">
    <location>
        <begin position="22"/>
        <end position="458"/>
    </location>
</feature>
<keyword evidence="5" id="KW-0732">Signal</keyword>
<keyword evidence="8" id="KW-1185">Reference proteome</keyword>
<gene>
    <name evidence="7" type="ORF">QBC46DRAFT_431981</name>
</gene>
<feature type="domain" description="CBM6" evidence="6">
    <location>
        <begin position="328"/>
        <end position="456"/>
    </location>
</feature>
<keyword evidence="2 4" id="KW-0378">Hydrolase</keyword>
<dbReference type="GO" id="GO:0004553">
    <property type="term" value="F:hydrolase activity, hydrolyzing O-glycosyl compounds"/>
    <property type="evidence" value="ECO:0007669"/>
    <property type="project" value="InterPro"/>
</dbReference>
<evidence type="ECO:0000256" key="1">
    <source>
        <dbReference type="ARBA" id="ARBA00009865"/>
    </source>
</evidence>
<dbReference type="Pfam" id="PF04616">
    <property type="entry name" value="Glyco_hydro_43"/>
    <property type="match status" value="1"/>
</dbReference>
<reference evidence="8" key="1">
    <citation type="journal article" date="2023" name="Mol. Phylogenet. Evol.">
        <title>Genome-scale phylogeny and comparative genomics of the fungal order Sordariales.</title>
        <authorList>
            <person name="Hensen N."/>
            <person name="Bonometti L."/>
            <person name="Westerberg I."/>
            <person name="Brannstrom I.O."/>
            <person name="Guillou S."/>
            <person name="Cros-Aarteil S."/>
            <person name="Calhoun S."/>
            <person name="Haridas S."/>
            <person name="Kuo A."/>
            <person name="Mondo S."/>
            <person name="Pangilinan J."/>
            <person name="Riley R."/>
            <person name="LaButti K."/>
            <person name="Andreopoulos B."/>
            <person name="Lipzen A."/>
            <person name="Chen C."/>
            <person name="Yan M."/>
            <person name="Daum C."/>
            <person name="Ng V."/>
            <person name="Clum A."/>
            <person name="Steindorff A."/>
            <person name="Ohm R.A."/>
            <person name="Martin F."/>
            <person name="Silar P."/>
            <person name="Natvig D.O."/>
            <person name="Lalanne C."/>
            <person name="Gautier V."/>
            <person name="Ament-Velasquez S.L."/>
            <person name="Kruys A."/>
            <person name="Hutchinson M.I."/>
            <person name="Powell A.J."/>
            <person name="Barry K."/>
            <person name="Miller A.N."/>
            <person name="Grigoriev I.V."/>
            <person name="Debuchy R."/>
            <person name="Gladieux P."/>
            <person name="Hiltunen Thoren M."/>
            <person name="Johannesson H."/>
        </authorList>
    </citation>
    <scope>NUCLEOTIDE SEQUENCE [LARGE SCALE GENOMIC DNA]</scope>
    <source>
        <strain evidence="8">CBS 340.73</strain>
    </source>
</reference>
<evidence type="ECO:0000256" key="3">
    <source>
        <dbReference type="ARBA" id="ARBA00023295"/>
    </source>
</evidence>
<organism evidence="7 8">
    <name type="scientific">Diplogelasinospora grovesii</name>
    <dbReference type="NCBI Taxonomy" id="303347"/>
    <lineage>
        <taxon>Eukaryota</taxon>
        <taxon>Fungi</taxon>
        <taxon>Dikarya</taxon>
        <taxon>Ascomycota</taxon>
        <taxon>Pezizomycotina</taxon>
        <taxon>Sordariomycetes</taxon>
        <taxon>Sordariomycetidae</taxon>
        <taxon>Sordariales</taxon>
        <taxon>Diplogelasinosporaceae</taxon>
        <taxon>Diplogelasinospora</taxon>
    </lineage>
</organism>
<dbReference type="CDD" id="cd04081">
    <property type="entry name" value="CBM35_galactosidase-like"/>
    <property type="match status" value="1"/>
</dbReference>
<dbReference type="InterPro" id="IPR055240">
    <property type="entry name" value="CBM13-like"/>
</dbReference>
<dbReference type="Gene3D" id="2.60.120.260">
    <property type="entry name" value="Galactose-binding domain-like"/>
    <property type="match status" value="1"/>
</dbReference>
<name>A0AAN6N8S7_9PEZI</name>
<dbReference type="Pfam" id="PF22704">
    <property type="entry name" value="CBM13-like"/>
    <property type="match status" value="1"/>
</dbReference>
<dbReference type="EMBL" id="MU853785">
    <property type="protein sequence ID" value="KAK3941274.1"/>
    <property type="molecule type" value="Genomic_DNA"/>
</dbReference>
<dbReference type="AlphaFoldDB" id="A0AAN6N8S7"/>
<comment type="caution">
    <text evidence="7">The sequence shown here is derived from an EMBL/GenBank/DDBJ whole genome shotgun (WGS) entry which is preliminary data.</text>
</comment>
<protein>
    <submittedName>
        <fullName evidence="7">Glycosyl hydrolase</fullName>
    </submittedName>
</protein>
<proteinExistence type="inferred from homology"/>
<keyword evidence="3 4" id="KW-0326">Glycosidase</keyword>
<dbReference type="SUPFAM" id="SSF49785">
    <property type="entry name" value="Galactose-binding domain-like"/>
    <property type="match status" value="1"/>
</dbReference>
<dbReference type="PROSITE" id="PS51175">
    <property type="entry name" value="CBM6"/>
    <property type="match status" value="1"/>
</dbReference>
<feature type="signal peptide" evidence="5">
    <location>
        <begin position="1"/>
        <end position="21"/>
    </location>
</feature>
<dbReference type="InterPro" id="IPR005084">
    <property type="entry name" value="CBM6"/>
</dbReference>
<comment type="similarity">
    <text evidence="1 4">Belongs to the glycosyl hydrolase 43 family.</text>
</comment>
<dbReference type="CDD" id="cd18821">
    <property type="entry name" value="GH43_Pc3Gal43A-like"/>
    <property type="match status" value="1"/>
</dbReference>
<dbReference type="InterPro" id="IPR023296">
    <property type="entry name" value="Glyco_hydro_beta-prop_sf"/>
</dbReference>
<evidence type="ECO:0000313" key="8">
    <source>
        <dbReference type="Proteomes" id="UP001303473"/>
    </source>
</evidence>
<evidence type="ECO:0000313" key="7">
    <source>
        <dbReference type="EMBL" id="KAK3941274.1"/>
    </source>
</evidence>
<sequence>MFTSNLRAGLSLFILSAASLAQASLQIVPGATWTAANTGGRHIQAHGAGIIKVGATYYMIGEDKTNGSAFQNINCYSSTNLVEWTYVGALLSQTSSGDLGPDRVVERPKVLYNASTKKYVLYMHIDNSNYSEAKVGVASGASVCGTYTYLGSWSPLGQQSRDIGLFQDDDGSAYLLSEDRAYGLRINALTADYLNVTKTTYLWSDHIEAPAILKQNGYYFMFGSHLTGWDPNDNVYSYSTSLAGPWSAWSTFATVGSNTYSSQTNYILPLNSTSAVYMGDRWVSANLMRSTYVWLPMKLSGTTITMANYVNWVPDISAGTWTVGPSETWPEAEDTSSASLANGAVVVSCSGCSGGKAVGYIGGSSHGSVTFNSISSSAATRSTIRVKYTNGDSSQRIASVTVNGVSQSLAFLPTEDGQTPGSSTLHCNLNSGNTNTIIITTTDGSWGPDVDRLMVPTS</sequence>
<evidence type="ECO:0000259" key="6">
    <source>
        <dbReference type="PROSITE" id="PS51175"/>
    </source>
</evidence>
<dbReference type="Gene3D" id="2.115.10.20">
    <property type="entry name" value="Glycosyl hydrolase domain, family 43"/>
    <property type="match status" value="1"/>
</dbReference>
<dbReference type="GO" id="GO:0030246">
    <property type="term" value="F:carbohydrate binding"/>
    <property type="evidence" value="ECO:0007669"/>
    <property type="project" value="InterPro"/>
</dbReference>
<evidence type="ECO:0000256" key="4">
    <source>
        <dbReference type="RuleBase" id="RU361187"/>
    </source>
</evidence>